<organism evidence="3 4">
    <name type="scientific">Undibacterium terreum</name>
    <dbReference type="NCBI Taxonomy" id="1224302"/>
    <lineage>
        <taxon>Bacteria</taxon>
        <taxon>Pseudomonadati</taxon>
        <taxon>Pseudomonadota</taxon>
        <taxon>Betaproteobacteria</taxon>
        <taxon>Burkholderiales</taxon>
        <taxon>Oxalobacteraceae</taxon>
        <taxon>Undibacterium</taxon>
    </lineage>
</organism>
<keyword evidence="4" id="KW-1185">Reference proteome</keyword>
<feature type="chain" id="PRO_5037295263" evidence="2">
    <location>
        <begin position="21"/>
        <end position="83"/>
    </location>
</feature>
<reference evidence="3" key="2">
    <citation type="submission" date="2020-09" db="EMBL/GenBank/DDBJ databases">
        <authorList>
            <person name="Sun Q."/>
            <person name="Zhou Y."/>
        </authorList>
    </citation>
    <scope>NUCLEOTIDE SEQUENCE</scope>
    <source>
        <strain evidence="3">CGMCC 1.10998</strain>
    </source>
</reference>
<protein>
    <submittedName>
        <fullName evidence="3">Uncharacterized protein</fullName>
    </submittedName>
</protein>
<reference evidence="3" key="1">
    <citation type="journal article" date="2014" name="Int. J. Syst. Evol. Microbiol.">
        <title>Complete genome sequence of Corynebacterium casei LMG S-19264T (=DSM 44701T), isolated from a smear-ripened cheese.</title>
        <authorList>
            <consortium name="US DOE Joint Genome Institute (JGI-PGF)"/>
            <person name="Walter F."/>
            <person name="Albersmeier A."/>
            <person name="Kalinowski J."/>
            <person name="Ruckert C."/>
        </authorList>
    </citation>
    <scope>NUCLEOTIDE SEQUENCE</scope>
    <source>
        <strain evidence="3">CGMCC 1.10998</strain>
    </source>
</reference>
<keyword evidence="2" id="KW-0732">Signal</keyword>
<accession>A0A916XQ96</accession>
<evidence type="ECO:0000256" key="2">
    <source>
        <dbReference type="SAM" id="SignalP"/>
    </source>
</evidence>
<comment type="caution">
    <text evidence="3">The sequence shown here is derived from an EMBL/GenBank/DDBJ whole genome shotgun (WGS) entry which is preliminary data.</text>
</comment>
<feature type="signal peptide" evidence="2">
    <location>
        <begin position="1"/>
        <end position="20"/>
    </location>
</feature>
<evidence type="ECO:0000313" key="3">
    <source>
        <dbReference type="EMBL" id="GGC95568.1"/>
    </source>
</evidence>
<feature type="compositionally biased region" description="Low complexity" evidence="1">
    <location>
        <begin position="66"/>
        <end position="83"/>
    </location>
</feature>
<feature type="region of interest" description="Disordered" evidence="1">
    <location>
        <begin position="54"/>
        <end position="83"/>
    </location>
</feature>
<evidence type="ECO:0000313" key="4">
    <source>
        <dbReference type="Proteomes" id="UP000637423"/>
    </source>
</evidence>
<name>A0A916XQ96_9BURK</name>
<proteinExistence type="predicted"/>
<gene>
    <name evidence="3" type="ORF">GCM10011396_48690</name>
</gene>
<dbReference type="PROSITE" id="PS51257">
    <property type="entry name" value="PROKAR_LIPOPROTEIN"/>
    <property type="match status" value="1"/>
</dbReference>
<sequence length="83" mass="8362">MKLRKTQMALSTSMLLLALAGCGGSSSSGSATTPPDTTPVSMLDAFYSAVASLVGSSPDTTEPQSVDTVTVTTPDNTEPVAPI</sequence>
<dbReference type="EMBL" id="BMED01000006">
    <property type="protein sequence ID" value="GGC95568.1"/>
    <property type="molecule type" value="Genomic_DNA"/>
</dbReference>
<dbReference type="AlphaFoldDB" id="A0A916XQ96"/>
<evidence type="ECO:0000256" key="1">
    <source>
        <dbReference type="SAM" id="MobiDB-lite"/>
    </source>
</evidence>
<dbReference type="Proteomes" id="UP000637423">
    <property type="component" value="Unassembled WGS sequence"/>
</dbReference>
<feature type="compositionally biased region" description="Polar residues" evidence="1">
    <location>
        <begin position="54"/>
        <end position="65"/>
    </location>
</feature>